<dbReference type="AlphaFoldDB" id="A0A0L0FVK4"/>
<dbReference type="EMBL" id="KQ242094">
    <property type="protein sequence ID" value="KNC80885.1"/>
    <property type="molecule type" value="Genomic_DNA"/>
</dbReference>
<dbReference type="Proteomes" id="UP000054560">
    <property type="component" value="Unassembled WGS sequence"/>
</dbReference>
<reference evidence="2 3" key="1">
    <citation type="submission" date="2011-02" db="EMBL/GenBank/DDBJ databases">
        <title>The Genome Sequence of Sphaeroforma arctica JP610.</title>
        <authorList>
            <consortium name="The Broad Institute Genome Sequencing Platform"/>
            <person name="Russ C."/>
            <person name="Cuomo C."/>
            <person name="Young S.K."/>
            <person name="Zeng Q."/>
            <person name="Gargeya S."/>
            <person name="Alvarado L."/>
            <person name="Berlin A."/>
            <person name="Chapman S.B."/>
            <person name="Chen Z."/>
            <person name="Freedman E."/>
            <person name="Gellesch M."/>
            <person name="Goldberg J."/>
            <person name="Griggs A."/>
            <person name="Gujja S."/>
            <person name="Heilman E."/>
            <person name="Heiman D."/>
            <person name="Howarth C."/>
            <person name="Mehta T."/>
            <person name="Neiman D."/>
            <person name="Pearson M."/>
            <person name="Roberts A."/>
            <person name="Saif S."/>
            <person name="Shea T."/>
            <person name="Shenoy N."/>
            <person name="Sisk P."/>
            <person name="Stolte C."/>
            <person name="Sykes S."/>
            <person name="White J."/>
            <person name="Yandava C."/>
            <person name="Burger G."/>
            <person name="Gray M.W."/>
            <person name="Holland P.W.H."/>
            <person name="King N."/>
            <person name="Lang F.B.F."/>
            <person name="Roger A.J."/>
            <person name="Ruiz-Trillo I."/>
            <person name="Haas B."/>
            <person name="Nusbaum C."/>
            <person name="Birren B."/>
        </authorList>
    </citation>
    <scope>NUCLEOTIDE SEQUENCE [LARGE SCALE GENOMIC DNA]</scope>
    <source>
        <strain evidence="2 3">JP610</strain>
    </source>
</reference>
<dbReference type="GeneID" id="25907271"/>
<organism evidence="2 3">
    <name type="scientific">Sphaeroforma arctica JP610</name>
    <dbReference type="NCBI Taxonomy" id="667725"/>
    <lineage>
        <taxon>Eukaryota</taxon>
        <taxon>Ichthyosporea</taxon>
        <taxon>Ichthyophonida</taxon>
        <taxon>Sphaeroforma</taxon>
    </lineage>
</organism>
<dbReference type="InterPro" id="IPR019639">
    <property type="entry name" value="DUF2505"/>
</dbReference>
<keyword evidence="3" id="KW-1185">Reference proteome</keyword>
<evidence type="ECO:0000313" key="2">
    <source>
        <dbReference type="EMBL" id="KNC80885.1"/>
    </source>
</evidence>
<feature type="region of interest" description="Disordered" evidence="1">
    <location>
        <begin position="186"/>
        <end position="237"/>
    </location>
</feature>
<name>A0A0L0FVK4_9EUKA</name>
<protein>
    <submittedName>
        <fullName evidence="2">Uncharacterized protein</fullName>
    </submittedName>
</protein>
<dbReference type="RefSeq" id="XP_014154787.1">
    <property type="nucleotide sequence ID" value="XM_014299312.1"/>
</dbReference>
<accession>A0A0L0FVK4</accession>
<feature type="compositionally biased region" description="Basic and acidic residues" evidence="1">
    <location>
        <begin position="187"/>
        <end position="200"/>
    </location>
</feature>
<dbReference type="Pfam" id="PF10698">
    <property type="entry name" value="DUF2505"/>
    <property type="match status" value="1"/>
</dbReference>
<gene>
    <name evidence="2" type="ORF">SARC_06767</name>
</gene>
<sequence length="355" mass="39656">MVHIDAVAEIKLPAAEYWSVRNTKEFLAIECKYLNNASKYCLEETLEPKTGRLLHQSLQTTPDLSIVPPFLLSMLPGEKGIVLTDSIDFNLNDPLTPYAFTATTVPSVFYEKADIVGYTRIVPSKDNRTCTQTVSMDVKVNQWGVGGLVETLISNGIYNAYKQLPKMVDDWKQNCAADVYERSLQAHSDREKLREKERKEKRNQRRRLSTKSSSKSLGGDSWCAPSSASKAEDDSDNDSLYSTDSLYFDPDNAILVEYGNGSHSETTVDSGVGVEDDEIRKYQDIPLTITSESELVESVMGQRQSCQPGGVSMSMSSTLQKRDSLDVDNFVGTQRQDKTWLNWMSCSASIIPSCF</sequence>
<proteinExistence type="predicted"/>
<feature type="compositionally biased region" description="Low complexity" evidence="1">
    <location>
        <begin position="210"/>
        <end position="221"/>
    </location>
</feature>
<evidence type="ECO:0000256" key="1">
    <source>
        <dbReference type="SAM" id="MobiDB-lite"/>
    </source>
</evidence>
<evidence type="ECO:0000313" key="3">
    <source>
        <dbReference type="Proteomes" id="UP000054560"/>
    </source>
</evidence>